<keyword evidence="2" id="KW-0812">Transmembrane</keyword>
<dbReference type="AlphaFoldDB" id="A0AAD4FGL7"/>
<feature type="transmembrane region" description="Helical" evidence="2">
    <location>
        <begin position="294"/>
        <end position="311"/>
    </location>
</feature>
<dbReference type="PANTHER" id="PTHR34414:SF1">
    <property type="entry name" value="SUBTILISIN-LIKE SERINE PROTEASE"/>
    <property type="match status" value="1"/>
</dbReference>
<keyword evidence="4" id="KW-1185">Reference proteome</keyword>
<keyword evidence="2" id="KW-1133">Transmembrane helix</keyword>
<keyword evidence="2" id="KW-0472">Membrane</keyword>
<feature type="compositionally biased region" description="Low complexity" evidence="1">
    <location>
        <begin position="27"/>
        <end position="36"/>
    </location>
</feature>
<gene>
    <name evidence="3" type="ORF">G6011_06335</name>
</gene>
<reference evidence="3" key="1">
    <citation type="submission" date="2021-07" db="EMBL/GenBank/DDBJ databases">
        <title>Genome Resource of American Ginseng Black Spot Pathogen Alternaria panax.</title>
        <authorList>
            <person name="Qiu C."/>
            <person name="Wang W."/>
            <person name="Liu Z."/>
        </authorList>
    </citation>
    <scope>NUCLEOTIDE SEQUENCE</scope>
    <source>
        <strain evidence="3">BNCC115425</strain>
    </source>
</reference>
<evidence type="ECO:0000313" key="4">
    <source>
        <dbReference type="Proteomes" id="UP001199106"/>
    </source>
</evidence>
<dbReference type="PANTHER" id="PTHR34414">
    <property type="entry name" value="HET DOMAIN-CONTAINING PROTEIN-RELATED"/>
    <property type="match status" value="1"/>
</dbReference>
<dbReference type="InterPro" id="IPR046536">
    <property type="entry name" value="DUF6601"/>
</dbReference>
<feature type="compositionally biased region" description="Polar residues" evidence="1">
    <location>
        <begin position="1"/>
        <end position="13"/>
    </location>
</feature>
<feature type="region of interest" description="Disordered" evidence="1">
    <location>
        <begin position="1"/>
        <end position="51"/>
    </location>
</feature>
<evidence type="ECO:0000313" key="3">
    <source>
        <dbReference type="EMBL" id="KAG9189467.1"/>
    </source>
</evidence>
<evidence type="ECO:0000256" key="2">
    <source>
        <dbReference type="SAM" id="Phobius"/>
    </source>
</evidence>
<feature type="transmembrane region" description="Helical" evidence="2">
    <location>
        <begin position="331"/>
        <end position="358"/>
    </location>
</feature>
<comment type="caution">
    <text evidence="3">The sequence shown here is derived from an EMBL/GenBank/DDBJ whole genome shotgun (WGS) entry which is preliminary data.</text>
</comment>
<proteinExistence type="predicted"/>
<evidence type="ECO:0000256" key="1">
    <source>
        <dbReference type="SAM" id="MobiDB-lite"/>
    </source>
</evidence>
<protein>
    <submittedName>
        <fullName evidence="3">Uncharacterized protein</fullName>
    </submittedName>
</protein>
<organism evidence="3 4">
    <name type="scientific">Alternaria panax</name>
    <dbReference type="NCBI Taxonomy" id="48097"/>
    <lineage>
        <taxon>Eukaryota</taxon>
        <taxon>Fungi</taxon>
        <taxon>Dikarya</taxon>
        <taxon>Ascomycota</taxon>
        <taxon>Pezizomycotina</taxon>
        <taxon>Dothideomycetes</taxon>
        <taxon>Pleosporomycetidae</taxon>
        <taxon>Pleosporales</taxon>
        <taxon>Pleosporineae</taxon>
        <taxon>Pleosporaceae</taxon>
        <taxon>Alternaria</taxon>
        <taxon>Alternaria sect. Panax</taxon>
    </lineage>
</organism>
<accession>A0AAD4FGL7</accession>
<dbReference type="EMBL" id="JAANER010000005">
    <property type="protein sequence ID" value="KAG9189467.1"/>
    <property type="molecule type" value="Genomic_DNA"/>
</dbReference>
<name>A0AAD4FGL7_9PLEO</name>
<dbReference type="Pfam" id="PF20246">
    <property type="entry name" value="DUF6601"/>
    <property type="match status" value="1"/>
</dbReference>
<sequence>MAEKTAIQTSNVLTPPFSSRPIPPPSTAANSSNPTSREIAQQNGRIDPSQDRITMHIQPVLDSVTTIALTPEGSLPTISGRSNSIFLANDDPRQFLKHDLDLWRLNRIHGHLWMAGRPMRARPLHRYKMLGMEVLGTQQMDLHLLKYSTKLLVKPLPEWILSYEFWTEYICKPGDADPVGKKEKREEGWLWKSAAGFLVSYVWLITTPLDLKIAHEYTLLPSFITWNWWKDFVKDFMHHVDINTLHQVNKRYQFGDLRLGRINSTYRIRYAHTHFVRGYLYGYNRYVIFFQRNFSWILIVFVFFSLVLSAMQVGSGLKELEDNYAFLRASYIFVVFSMISVIAVLAFVTIIFIGIFFFNMVKAITHAASEQKKRIKAARQKQEAGKNA</sequence>
<dbReference type="Proteomes" id="UP001199106">
    <property type="component" value="Unassembled WGS sequence"/>
</dbReference>